<dbReference type="SMART" id="SM00448">
    <property type="entry name" value="REC"/>
    <property type="match status" value="1"/>
</dbReference>
<dbReference type="PROSITE" id="PS51755">
    <property type="entry name" value="OMPR_PHOB"/>
    <property type="match status" value="1"/>
</dbReference>
<protein>
    <submittedName>
        <fullName evidence="11">Response regulator</fullName>
    </submittedName>
</protein>
<dbReference type="PANTHER" id="PTHR35807:SF2">
    <property type="entry name" value="TRANSCRIPTIONAL ACTIVATOR DOMAIN"/>
    <property type="match status" value="1"/>
</dbReference>
<evidence type="ECO:0000313" key="11">
    <source>
        <dbReference type="EMBL" id="MDH5161912.1"/>
    </source>
</evidence>
<name>A0AAW6SXE9_9BACI</name>
<dbReference type="PROSITE" id="PS50110">
    <property type="entry name" value="RESPONSE_REGULATORY"/>
    <property type="match status" value="1"/>
</dbReference>
<dbReference type="InterPro" id="IPR016032">
    <property type="entry name" value="Sig_transdc_resp-reg_C-effctor"/>
</dbReference>
<evidence type="ECO:0000256" key="6">
    <source>
        <dbReference type="ARBA" id="ARBA00023163"/>
    </source>
</evidence>
<evidence type="ECO:0000256" key="7">
    <source>
        <dbReference type="PROSITE-ProRule" id="PRU00169"/>
    </source>
</evidence>
<dbReference type="EMBL" id="JAROYP010000007">
    <property type="protein sequence ID" value="MDH5161912.1"/>
    <property type="molecule type" value="Genomic_DNA"/>
</dbReference>
<dbReference type="InterPro" id="IPR005158">
    <property type="entry name" value="BTAD"/>
</dbReference>
<comment type="similarity">
    <text evidence="2">Belongs to the AfsR/DnrI/RedD regulatory family.</text>
</comment>
<dbReference type="SUPFAM" id="SSF52172">
    <property type="entry name" value="CheY-like"/>
    <property type="match status" value="1"/>
</dbReference>
<comment type="subcellular location">
    <subcellularLocation>
        <location evidence="1">Cytoplasm</location>
    </subcellularLocation>
</comment>
<proteinExistence type="inferred from homology"/>
<accession>A0AAW6SXE9</accession>
<evidence type="ECO:0000259" key="9">
    <source>
        <dbReference type="PROSITE" id="PS50110"/>
    </source>
</evidence>
<dbReference type="InterPro" id="IPR001867">
    <property type="entry name" value="OmpR/PhoB-type_DNA-bd"/>
</dbReference>
<keyword evidence="4" id="KW-0805">Transcription regulation</keyword>
<evidence type="ECO:0000256" key="1">
    <source>
        <dbReference type="ARBA" id="ARBA00004496"/>
    </source>
</evidence>
<evidence type="ECO:0000313" key="12">
    <source>
        <dbReference type="Proteomes" id="UP001159179"/>
    </source>
</evidence>
<evidence type="ECO:0000259" key="10">
    <source>
        <dbReference type="PROSITE" id="PS51755"/>
    </source>
</evidence>
<dbReference type="InterPro" id="IPR011990">
    <property type="entry name" value="TPR-like_helical_dom_sf"/>
</dbReference>
<sequence length="376" mass="44177">MIRAILVDDEKLALQLMERKLNDLGSVEVVRAFTDAESVIREMKDLDFQVAFLDIELAGISGLDLAEIIQEWNSAIHVVFITAYRDYAIQAFELASIDYLLKPVLISRLEKTITRIQDQLLLKNGTILPNKKQPSTSLKIICFNEFGVYHNEEPVKWKTAKVKELFALFITHLHTYLNRDTIINTIWPDHDYDKAKIQLHTCISHLRKMLDSQGFKGSLLFSNQGYTLELDNFYCDAIEFERLIERNPILNKENIKELETAVLLYTGEYMENNHYEWTKVKMQTTREKLFQLLQKMIDYYTKEKQFDKKKHYLHILLKYNPYSEHALRQLMIHYSEEGNRGDAVKIYHEFLTHLQTDLGMLPDQTTIKLYESILKG</sequence>
<dbReference type="RefSeq" id="WP_251340000.1">
    <property type="nucleotide sequence ID" value="NZ_JAMATW010000008.1"/>
</dbReference>
<dbReference type="GO" id="GO:0003677">
    <property type="term" value="F:DNA binding"/>
    <property type="evidence" value="ECO:0007669"/>
    <property type="project" value="UniProtKB-UniRule"/>
</dbReference>
<dbReference type="Pfam" id="PF00072">
    <property type="entry name" value="Response_reg"/>
    <property type="match status" value="1"/>
</dbReference>
<organism evidence="11 12">
    <name type="scientific">Heyndrickxia oleronia</name>
    <dbReference type="NCBI Taxonomy" id="38875"/>
    <lineage>
        <taxon>Bacteria</taxon>
        <taxon>Bacillati</taxon>
        <taxon>Bacillota</taxon>
        <taxon>Bacilli</taxon>
        <taxon>Bacillales</taxon>
        <taxon>Bacillaceae</taxon>
        <taxon>Heyndrickxia</taxon>
    </lineage>
</organism>
<evidence type="ECO:0000256" key="5">
    <source>
        <dbReference type="ARBA" id="ARBA00023125"/>
    </source>
</evidence>
<dbReference type="GO" id="GO:0000160">
    <property type="term" value="P:phosphorelay signal transduction system"/>
    <property type="evidence" value="ECO:0007669"/>
    <property type="project" value="UniProtKB-KW"/>
</dbReference>
<dbReference type="SUPFAM" id="SSF46894">
    <property type="entry name" value="C-terminal effector domain of the bipartite response regulators"/>
    <property type="match status" value="1"/>
</dbReference>
<keyword evidence="7" id="KW-0597">Phosphoprotein</keyword>
<dbReference type="Gene3D" id="3.40.50.2300">
    <property type="match status" value="1"/>
</dbReference>
<dbReference type="AlphaFoldDB" id="A0AAW6SXE9"/>
<feature type="domain" description="Response regulatory" evidence="9">
    <location>
        <begin position="3"/>
        <end position="117"/>
    </location>
</feature>
<evidence type="ECO:0000256" key="2">
    <source>
        <dbReference type="ARBA" id="ARBA00005820"/>
    </source>
</evidence>
<comment type="caution">
    <text evidence="11">The sequence shown here is derived from an EMBL/GenBank/DDBJ whole genome shotgun (WGS) entry which is preliminary data.</text>
</comment>
<evidence type="ECO:0000256" key="8">
    <source>
        <dbReference type="PROSITE-ProRule" id="PRU01091"/>
    </source>
</evidence>
<keyword evidence="3" id="KW-0902">Two-component regulatory system</keyword>
<dbReference type="SMART" id="SM00862">
    <property type="entry name" value="Trans_reg_C"/>
    <property type="match status" value="1"/>
</dbReference>
<dbReference type="Gene3D" id="1.25.40.10">
    <property type="entry name" value="Tetratricopeptide repeat domain"/>
    <property type="match status" value="1"/>
</dbReference>
<evidence type="ECO:0000256" key="4">
    <source>
        <dbReference type="ARBA" id="ARBA00023015"/>
    </source>
</evidence>
<feature type="modified residue" description="4-aspartylphosphate" evidence="7">
    <location>
        <position position="54"/>
    </location>
</feature>
<dbReference type="InterPro" id="IPR001789">
    <property type="entry name" value="Sig_transdc_resp-reg_receiver"/>
</dbReference>
<dbReference type="SMART" id="SM01043">
    <property type="entry name" value="BTAD"/>
    <property type="match status" value="1"/>
</dbReference>
<feature type="DNA-binding region" description="OmpR/PhoB-type" evidence="8">
    <location>
        <begin position="131"/>
        <end position="230"/>
    </location>
</feature>
<dbReference type="PANTHER" id="PTHR35807">
    <property type="entry name" value="TRANSCRIPTIONAL REGULATOR REDD-RELATED"/>
    <property type="match status" value="1"/>
</dbReference>
<dbReference type="InterPro" id="IPR051677">
    <property type="entry name" value="AfsR-DnrI-RedD_regulator"/>
</dbReference>
<keyword evidence="5 8" id="KW-0238">DNA-binding</keyword>
<keyword evidence="6" id="KW-0804">Transcription</keyword>
<dbReference type="Pfam" id="PF00486">
    <property type="entry name" value="Trans_reg_C"/>
    <property type="match status" value="1"/>
</dbReference>
<reference evidence="11" key="1">
    <citation type="submission" date="2023-03" db="EMBL/GenBank/DDBJ databases">
        <title>Bacterial isolates from washroom surfaces on a university campus.</title>
        <authorList>
            <person name="Holman D.B."/>
            <person name="Gzyl K.E."/>
            <person name="Taheri A.E."/>
        </authorList>
    </citation>
    <scope>NUCLEOTIDE SEQUENCE</scope>
    <source>
        <strain evidence="11">RD03</strain>
    </source>
</reference>
<dbReference type="InterPro" id="IPR036388">
    <property type="entry name" value="WH-like_DNA-bd_sf"/>
</dbReference>
<dbReference type="GO" id="GO:0005737">
    <property type="term" value="C:cytoplasm"/>
    <property type="evidence" value="ECO:0007669"/>
    <property type="project" value="UniProtKB-SubCell"/>
</dbReference>
<gene>
    <name evidence="11" type="ORF">P5X88_13270</name>
</gene>
<dbReference type="GO" id="GO:0006355">
    <property type="term" value="P:regulation of DNA-templated transcription"/>
    <property type="evidence" value="ECO:0007669"/>
    <property type="project" value="InterPro"/>
</dbReference>
<feature type="domain" description="OmpR/PhoB-type" evidence="10">
    <location>
        <begin position="131"/>
        <end position="230"/>
    </location>
</feature>
<dbReference type="Gene3D" id="1.10.10.10">
    <property type="entry name" value="Winged helix-like DNA-binding domain superfamily/Winged helix DNA-binding domain"/>
    <property type="match status" value="1"/>
</dbReference>
<evidence type="ECO:0000256" key="3">
    <source>
        <dbReference type="ARBA" id="ARBA00023012"/>
    </source>
</evidence>
<dbReference type="InterPro" id="IPR011006">
    <property type="entry name" value="CheY-like_superfamily"/>
</dbReference>
<dbReference type="Pfam" id="PF03704">
    <property type="entry name" value="BTAD"/>
    <property type="match status" value="1"/>
</dbReference>
<dbReference type="SUPFAM" id="SSF48452">
    <property type="entry name" value="TPR-like"/>
    <property type="match status" value="1"/>
</dbReference>
<dbReference type="Proteomes" id="UP001159179">
    <property type="component" value="Unassembled WGS sequence"/>
</dbReference>